<dbReference type="PANTHER" id="PTHR11783">
    <property type="entry name" value="SULFOTRANSFERASE SULT"/>
    <property type="match status" value="1"/>
</dbReference>
<keyword evidence="6" id="KW-1185">Reference proteome</keyword>
<comment type="similarity">
    <text evidence="1 3">Belongs to the sulfotransferase 1 family.</text>
</comment>
<feature type="domain" description="Sulfotransferase" evidence="4">
    <location>
        <begin position="39"/>
        <end position="283"/>
    </location>
</feature>
<accession>A0A8T0GJ85</accession>
<evidence type="ECO:0000256" key="2">
    <source>
        <dbReference type="ARBA" id="ARBA00022679"/>
    </source>
</evidence>
<dbReference type="GO" id="GO:0008146">
    <property type="term" value="F:sulfotransferase activity"/>
    <property type="evidence" value="ECO:0007669"/>
    <property type="project" value="InterPro"/>
</dbReference>
<dbReference type="EMBL" id="CM026431">
    <property type="protein sequence ID" value="KAG0559050.1"/>
    <property type="molecule type" value="Genomic_DNA"/>
</dbReference>
<dbReference type="InterPro" id="IPR000863">
    <property type="entry name" value="Sulfotransferase_dom"/>
</dbReference>
<dbReference type="AlphaFoldDB" id="A0A8T0GJ85"/>
<dbReference type="InterPro" id="IPR027417">
    <property type="entry name" value="P-loop_NTPase"/>
</dbReference>
<dbReference type="EC" id="2.8.2.-" evidence="3"/>
<keyword evidence="2 3" id="KW-0808">Transferase</keyword>
<evidence type="ECO:0000313" key="5">
    <source>
        <dbReference type="EMBL" id="KAG0559050.1"/>
    </source>
</evidence>
<dbReference type="Gene3D" id="3.40.50.300">
    <property type="entry name" value="P-loop containing nucleotide triphosphate hydrolases"/>
    <property type="match status" value="1"/>
</dbReference>
<gene>
    <name evidence="5" type="ORF">KC19_10G074800</name>
</gene>
<evidence type="ECO:0000259" key="4">
    <source>
        <dbReference type="Pfam" id="PF00685"/>
    </source>
</evidence>
<proteinExistence type="inferred from homology"/>
<protein>
    <recommendedName>
        <fullName evidence="3">Sulfotransferase</fullName>
        <ecNumber evidence="3">2.8.2.-</ecNumber>
    </recommendedName>
</protein>
<evidence type="ECO:0000313" key="6">
    <source>
        <dbReference type="Proteomes" id="UP000822688"/>
    </source>
</evidence>
<comment type="caution">
    <text evidence="5">The sequence shown here is derived from an EMBL/GenBank/DDBJ whole genome shotgun (WGS) entry which is preliminary data.</text>
</comment>
<organism evidence="5 6">
    <name type="scientific">Ceratodon purpureus</name>
    <name type="common">Fire moss</name>
    <name type="synonym">Dicranum purpureum</name>
    <dbReference type="NCBI Taxonomy" id="3225"/>
    <lineage>
        <taxon>Eukaryota</taxon>
        <taxon>Viridiplantae</taxon>
        <taxon>Streptophyta</taxon>
        <taxon>Embryophyta</taxon>
        <taxon>Bryophyta</taxon>
        <taxon>Bryophytina</taxon>
        <taxon>Bryopsida</taxon>
        <taxon>Dicranidae</taxon>
        <taxon>Pseudoditrichales</taxon>
        <taxon>Ditrichaceae</taxon>
        <taxon>Ceratodon</taxon>
    </lineage>
</organism>
<dbReference type="Pfam" id="PF00685">
    <property type="entry name" value="Sulfotransfer_1"/>
    <property type="match status" value="1"/>
</dbReference>
<sequence>MTGEENAPWPQRTITELQDGTNSIDIRAWDEVSPYIREGDIVVNTFPKSGTTWMLQLILQMINNGEETLFAPDNTLRHATSWIENMLIAPTDTVAKFKLTPPHHRRLIKSHLQLDALLFSPKIKYVCVFRDGRDVVMSLYNHCMSQTAEYRNATLKDAKLDDFTFFYENWLLHGNQPFWTDYFHHIQSWWKYANSCDNILLVNYNEMQRNLTHVILKLAKFLGIPVDEASVSFRQILHHTSFEYMKQHEDLFEPPLNVMKQGNFIHKGVKGRWRDVLSESQHRMYWDKIRQCWPPELIEFVHKDSSL</sequence>
<reference evidence="5" key="1">
    <citation type="submission" date="2020-06" db="EMBL/GenBank/DDBJ databases">
        <title>WGS assembly of Ceratodon purpureus strain R40.</title>
        <authorList>
            <person name="Carey S.B."/>
            <person name="Jenkins J."/>
            <person name="Shu S."/>
            <person name="Lovell J.T."/>
            <person name="Sreedasyam A."/>
            <person name="Maumus F."/>
            <person name="Tiley G.P."/>
            <person name="Fernandez-Pozo N."/>
            <person name="Barry K."/>
            <person name="Chen C."/>
            <person name="Wang M."/>
            <person name="Lipzen A."/>
            <person name="Daum C."/>
            <person name="Saski C.A."/>
            <person name="Payton A.C."/>
            <person name="Mcbreen J.C."/>
            <person name="Conrad R.E."/>
            <person name="Kollar L.M."/>
            <person name="Olsson S."/>
            <person name="Huttunen S."/>
            <person name="Landis J.B."/>
            <person name="Wickett N.J."/>
            <person name="Johnson M.G."/>
            <person name="Rensing S.A."/>
            <person name="Grimwood J."/>
            <person name="Schmutz J."/>
            <person name="Mcdaniel S.F."/>
        </authorList>
    </citation>
    <scope>NUCLEOTIDE SEQUENCE</scope>
    <source>
        <strain evidence="5">R40</strain>
    </source>
</reference>
<evidence type="ECO:0000256" key="1">
    <source>
        <dbReference type="ARBA" id="ARBA00005771"/>
    </source>
</evidence>
<dbReference type="Proteomes" id="UP000822688">
    <property type="component" value="Chromosome 10"/>
</dbReference>
<dbReference type="SUPFAM" id="SSF52540">
    <property type="entry name" value="P-loop containing nucleoside triphosphate hydrolases"/>
    <property type="match status" value="1"/>
</dbReference>
<evidence type="ECO:0000256" key="3">
    <source>
        <dbReference type="RuleBase" id="RU361155"/>
    </source>
</evidence>
<name>A0A8T0GJ85_CERPU</name>